<keyword evidence="1" id="KW-0472">Membrane</keyword>
<keyword evidence="1" id="KW-0812">Transmembrane</keyword>
<accession>A0A5B9PK18</accession>
<evidence type="ECO:0000313" key="3">
    <source>
        <dbReference type="Proteomes" id="UP000322214"/>
    </source>
</evidence>
<dbReference type="Proteomes" id="UP000322214">
    <property type="component" value="Chromosome"/>
</dbReference>
<protein>
    <recommendedName>
        <fullName evidence="4">DUF4190 domain-containing protein</fullName>
    </recommendedName>
</protein>
<keyword evidence="1" id="KW-1133">Transmembrane helix</keyword>
<feature type="transmembrane region" description="Helical" evidence="1">
    <location>
        <begin position="45"/>
        <end position="71"/>
    </location>
</feature>
<name>A0A5B9PK18_9BACT</name>
<sequence>MVTSELRYHQPMVNANRIDPRVARQEAQTDLTSEPLPSIAAGVSWMFGLVSIPLIFVPPTAVITGFLAIVFGHIAKFQIARKQELSGERSATNGLLMGYLCFFAALALLPSIRMQSAVTQGLINSYRGVSDADGNSAFGIAERDFLDGDALSTGNTPDAQKIAAELASLLNEQRDEIFTGPRSHEIRTLCQIGDTGFCIVVLVPDLTDFDQNARDAMLNFIWKESQRLAFGAVSPGEEVAVGVRDRLQYHSMEFGRATLSPDRIAQPDAAFVDATMLDPFFVTTNPPPEEPTDDERE</sequence>
<dbReference type="EMBL" id="CP042912">
    <property type="protein sequence ID" value="QEG23001.1"/>
    <property type="molecule type" value="Genomic_DNA"/>
</dbReference>
<reference evidence="2 3" key="1">
    <citation type="submission" date="2019-08" db="EMBL/GenBank/DDBJ databases">
        <title>Deep-cultivation of Planctomycetes and their phenomic and genomic characterization uncovers novel biology.</title>
        <authorList>
            <person name="Wiegand S."/>
            <person name="Jogler M."/>
            <person name="Boedeker C."/>
            <person name="Pinto D."/>
            <person name="Vollmers J."/>
            <person name="Rivas-Marin E."/>
            <person name="Kohn T."/>
            <person name="Peeters S.H."/>
            <person name="Heuer A."/>
            <person name="Rast P."/>
            <person name="Oberbeckmann S."/>
            <person name="Bunk B."/>
            <person name="Jeske O."/>
            <person name="Meyerdierks A."/>
            <person name="Storesund J.E."/>
            <person name="Kallscheuer N."/>
            <person name="Luecker S."/>
            <person name="Lage O.M."/>
            <person name="Pohl T."/>
            <person name="Merkel B.J."/>
            <person name="Hornburger P."/>
            <person name="Mueller R.-W."/>
            <person name="Bruemmer F."/>
            <person name="Labrenz M."/>
            <person name="Spormann A.M."/>
            <person name="Op den Camp H."/>
            <person name="Overmann J."/>
            <person name="Amann R."/>
            <person name="Jetten M.S.M."/>
            <person name="Mascher T."/>
            <person name="Medema M.H."/>
            <person name="Devos D.P."/>
            <person name="Kaster A.-K."/>
            <person name="Ovreas L."/>
            <person name="Rohde M."/>
            <person name="Galperin M.Y."/>
            <person name="Jogler C."/>
        </authorList>
    </citation>
    <scope>NUCLEOTIDE SEQUENCE [LARGE SCALE GENOMIC DNA]</scope>
    <source>
        <strain evidence="2 3">FC18</strain>
    </source>
</reference>
<gene>
    <name evidence="2" type="ORF">MFFC18_28930</name>
</gene>
<proteinExistence type="predicted"/>
<dbReference type="KEGG" id="mff:MFFC18_28930"/>
<evidence type="ECO:0008006" key="4">
    <source>
        <dbReference type="Google" id="ProtNLM"/>
    </source>
</evidence>
<evidence type="ECO:0000256" key="1">
    <source>
        <dbReference type="SAM" id="Phobius"/>
    </source>
</evidence>
<organism evidence="2 3">
    <name type="scientific">Mariniblastus fucicola</name>
    <dbReference type="NCBI Taxonomy" id="980251"/>
    <lineage>
        <taxon>Bacteria</taxon>
        <taxon>Pseudomonadati</taxon>
        <taxon>Planctomycetota</taxon>
        <taxon>Planctomycetia</taxon>
        <taxon>Pirellulales</taxon>
        <taxon>Pirellulaceae</taxon>
        <taxon>Mariniblastus</taxon>
    </lineage>
</organism>
<dbReference type="AlphaFoldDB" id="A0A5B9PK18"/>
<keyword evidence="3" id="KW-1185">Reference proteome</keyword>
<dbReference type="STRING" id="980251.GCA_001642875_04066"/>
<evidence type="ECO:0000313" key="2">
    <source>
        <dbReference type="EMBL" id="QEG23001.1"/>
    </source>
</evidence>
<feature type="transmembrane region" description="Helical" evidence="1">
    <location>
        <begin position="92"/>
        <end position="112"/>
    </location>
</feature>